<protein>
    <submittedName>
        <fullName evidence="2">Uncharacterized protein</fullName>
    </submittedName>
</protein>
<accession>A0AAD7SKD5</accession>
<evidence type="ECO:0000313" key="2">
    <source>
        <dbReference type="EMBL" id="KAJ8403672.1"/>
    </source>
</evidence>
<keyword evidence="3" id="KW-1185">Reference proteome</keyword>
<sequence>MKRWNNQRRRILFRAKQSVLRRRALHGRNGPSLATASRWESQGRRELHVLLQSDEETEALQHQSPVTESHGENTRERLHMIKTETEESVDGQQRTDTACINSEPICMQYEESQAHSTTQEAAEITTQPEILAAQQEQCRLMAEKNSIQRTLVRAVSRSNRCMADLAKSMRSQTAVAASVQDRIIQLLERQEGANQLLAMKVMGVSSTSSQHPQEARGGCALPNAGPSSAYSSGFSGKEANELSSASTATDQ</sequence>
<dbReference type="AlphaFoldDB" id="A0AAD7SKD5"/>
<comment type="caution">
    <text evidence="2">The sequence shown here is derived from an EMBL/GenBank/DDBJ whole genome shotgun (WGS) entry which is preliminary data.</text>
</comment>
<name>A0AAD7SKD5_9TELE</name>
<gene>
    <name evidence="2" type="ORF">AAFF_G00349980</name>
</gene>
<reference evidence="2" key="1">
    <citation type="journal article" date="2023" name="Science">
        <title>Genome structures resolve the early diversification of teleost fishes.</title>
        <authorList>
            <person name="Parey E."/>
            <person name="Louis A."/>
            <person name="Montfort J."/>
            <person name="Bouchez O."/>
            <person name="Roques C."/>
            <person name="Iampietro C."/>
            <person name="Lluch J."/>
            <person name="Castinel A."/>
            <person name="Donnadieu C."/>
            <person name="Desvignes T."/>
            <person name="Floi Bucao C."/>
            <person name="Jouanno E."/>
            <person name="Wen M."/>
            <person name="Mejri S."/>
            <person name="Dirks R."/>
            <person name="Jansen H."/>
            <person name="Henkel C."/>
            <person name="Chen W.J."/>
            <person name="Zahm M."/>
            <person name="Cabau C."/>
            <person name="Klopp C."/>
            <person name="Thompson A.W."/>
            <person name="Robinson-Rechavi M."/>
            <person name="Braasch I."/>
            <person name="Lecointre G."/>
            <person name="Bobe J."/>
            <person name="Postlethwait J.H."/>
            <person name="Berthelot C."/>
            <person name="Roest Crollius H."/>
            <person name="Guiguen Y."/>
        </authorList>
    </citation>
    <scope>NUCLEOTIDE SEQUENCE</scope>
    <source>
        <strain evidence="2">NC1722</strain>
    </source>
</reference>
<dbReference type="EMBL" id="JAINUG010000057">
    <property type="protein sequence ID" value="KAJ8403672.1"/>
    <property type="molecule type" value="Genomic_DNA"/>
</dbReference>
<evidence type="ECO:0000256" key="1">
    <source>
        <dbReference type="SAM" id="MobiDB-lite"/>
    </source>
</evidence>
<feature type="region of interest" description="Disordered" evidence="1">
    <location>
        <begin position="56"/>
        <end position="75"/>
    </location>
</feature>
<proteinExistence type="predicted"/>
<dbReference type="Proteomes" id="UP001221898">
    <property type="component" value="Unassembled WGS sequence"/>
</dbReference>
<evidence type="ECO:0000313" key="3">
    <source>
        <dbReference type="Proteomes" id="UP001221898"/>
    </source>
</evidence>
<feature type="region of interest" description="Disordered" evidence="1">
    <location>
        <begin position="207"/>
        <end position="251"/>
    </location>
</feature>
<feature type="compositionally biased region" description="Polar residues" evidence="1">
    <location>
        <begin position="225"/>
        <end position="234"/>
    </location>
</feature>
<organism evidence="2 3">
    <name type="scientific">Aldrovandia affinis</name>
    <dbReference type="NCBI Taxonomy" id="143900"/>
    <lineage>
        <taxon>Eukaryota</taxon>
        <taxon>Metazoa</taxon>
        <taxon>Chordata</taxon>
        <taxon>Craniata</taxon>
        <taxon>Vertebrata</taxon>
        <taxon>Euteleostomi</taxon>
        <taxon>Actinopterygii</taxon>
        <taxon>Neopterygii</taxon>
        <taxon>Teleostei</taxon>
        <taxon>Notacanthiformes</taxon>
        <taxon>Halosauridae</taxon>
        <taxon>Aldrovandia</taxon>
    </lineage>
</organism>
<feature type="compositionally biased region" description="Polar residues" evidence="1">
    <location>
        <begin position="241"/>
        <end position="251"/>
    </location>
</feature>